<protein>
    <recommendedName>
        <fullName evidence="5">Pilus assembly protein PilL</fullName>
    </recommendedName>
</protein>
<feature type="chain" id="PRO_5002068191" description="Pilus assembly protein PilL" evidence="2">
    <location>
        <begin position="32"/>
        <end position="195"/>
    </location>
</feature>
<proteinExistence type="predicted"/>
<evidence type="ECO:0000313" key="4">
    <source>
        <dbReference type="Proteomes" id="UP000030949"/>
    </source>
</evidence>
<feature type="region of interest" description="Disordered" evidence="1">
    <location>
        <begin position="170"/>
        <end position="195"/>
    </location>
</feature>
<accession>A0A0B1YXG6</accession>
<dbReference type="InterPro" id="IPR022260">
    <property type="entry name" value="Integr_conj_element_PilL"/>
</dbReference>
<evidence type="ECO:0000313" key="3">
    <source>
        <dbReference type="EMBL" id="KHK61887.1"/>
    </source>
</evidence>
<name>A0A0B1YXG6_9PSED</name>
<gene>
    <name evidence="3" type="ORF">JZ00_26035</name>
</gene>
<dbReference type="OrthoDB" id="8527469at2"/>
<feature type="region of interest" description="Disordered" evidence="1">
    <location>
        <begin position="29"/>
        <end position="49"/>
    </location>
</feature>
<dbReference type="RefSeq" id="WP_039594017.1">
    <property type="nucleotide sequence ID" value="NZ_JQGJ02000021.1"/>
</dbReference>
<evidence type="ECO:0000256" key="2">
    <source>
        <dbReference type="SAM" id="SignalP"/>
    </source>
</evidence>
<dbReference type="EMBL" id="JQGJ01000024">
    <property type="protein sequence ID" value="KHK61887.1"/>
    <property type="molecule type" value="Genomic_DNA"/>
</dbReference>
<comment type="caution">
    <text evidence="3">The sequence shown here is derived from an EMBL/GenBank/DDBJ whole genome shotgun (WGS) entry which is preliminary data.</text>
</comment>
<feature type="signal peptide" evidence="2">
    <location>
        <begin position="1"/>
        <end position="31"/>
    </location>
</feature>
<sequence>MPAFSQNHPSRVLLCLLITAALTNGCTTASAPTPPTPAEPAKNGPSASARGVPEFTPVVRYGRYTLVELAPASAQQDLLLQVVDVAVPETRTATVGDALRHVLLRSGYQLCSSSDIAALNALPLPASHYRLGPLLLRDALLTLAGPAWDLEVDDGARRICFTRAAHPTTGGALPQSGPVSPVDIARPPLKTEARP</sequence>
<reference evidence="4" key="1">
    <citation type="submission" date="2015-03" db="EMBL/GenBank/DDBJ databases">
        <title>Pseudomonas frederiksbergensis hydrocarbon degrader.</title>
        <authorList>
            <person name="Brown L.M."/>
            <person name="Ruiz O.N."/>
            <person name="Mueller S."/>
            <person name="Gunasekera T.S."/>
        </authorList>
    </citation>
    <scope>NUCLEOTIDE SEQUENCE [LARGE SCALE GENOMIC DNA]</scope>
    <source>
        <strain evidence="4">SI8</strain>
    </source>
</reference>
<evidence type="ECO:0000256" key="1">
    <source>
        <dbReference type="SAM" id="MobiDB-lite"/>
    </source>
</evidence>
<organism evidence="3 4">
    <name type="scientific">Pseudomonas frederiksbergensis</name>
    <dbReference type="NCBI Taxonomy" id="104087"/>
    <lineage>
        <taxon>Bacteria</taxon>
        <taxon>Pseudomonadati</taxon>
        <taxon>Pseudomonadota</taxon>
        <taxon>Gammaproteobacteria</taxon>
        <taxon>Pseudomonadales</taxon>
        <taxon>Pseudomonadaceae</taxon>
        <taxon>Pseudomonas</taxon>
    </lineage>
</organism>
<evidence type="ECO:0008006" key="5">
    <source>
        <dbReference type="Google" id="ProtNLM"/>
    </source>
</evidence>
<dbReference type="NCBIfam" id="TIGR03748">
    <property type="entry name" value="conj_PilL"/>
    <property type="match status" value="1"/>
</dbReference>
<dbReference type="AlphaFoldDB" id="A0A0B1YXG6"/>
<keyword evidence="2" id="KW-0732">Signal</keyword>
<dbReference type="Proteomes" id="UP000030949">
    <property type="component" value="Unassembled WGS sequence"/>
</dbReference>